<accession>A0ABV9KUP0</accession>
<evidence type="ECO:0008006" key="3">
    <source>
        <dbReference type="Google" id="ProtNLM"/>
    </source>
</evidence>
<comment type="caution">
    <text evidence="1">The sequence shown here is derived from an EMBL/GenBank/DDBJ whole genome shotgun (WGS) entry which is preliminary data.</text>
</comment>
<sequence length="171" mass="19991">MKKHLFISIQYMEIGGVERSLLGLLDSIDYSRYEVDLFIYRHSGELMQFIPSKVNLLPEIPAYTALTRPIIQIIGEGYRMIALQRLIAKFQAWRFNRKDNKDENFSIYQYVASATTPYLPSINDTNYDLAISFIAPHNIVKDKIKAKRKVAWIHTDYSNVTIDVKEELQIW</sequence>
<organism evidence="1 2">
    <name type="scientific">Dysgonomonas termitidis</name>
    <dbReference type="NCBI Taxonomy" id="1516126"/>
    <lineage>
        <taxon>Bacteria</taxon>
        <taxon>Pseudomonadati</taxon>
        <taxon>Bacteroidota</taxon>
        <taxon>Bacteroidia</taxon>
        <taxon>Bacteroidales</taxon>
        <taxon>Dysgonomonadaceae</taxon>
        <taxon>Dysgonomonas</taxon>
    </lineage>
</organism>
<name>A0ABV9KUP0_9BACT</name>
<protein>
    <recommendedName>
        <fullName evidence="3">Glycosyltransferase family 1 protein</fullName>
    </recommendedName>
</protein>
<dbReference type="EMBL" id="JBHSGN010000063">
    <property type="protein sequence ID" value="MFC4673837.1"/>
    <property type="molecule type" value="Genomic_DNA"/>
</dbReference>
<proteinExistence type="predicted"/>
<keyword evidence="2" id="KW-1185">Reference proteome</keyword>
<gene>
    <name evidence="1" type="ORF">ACFO6W_09050</name>
</gene>
<evidence type="ECO:0000313" key="2">
    <source>
        <dbReference type="Proteomes" id="UP001596023"/>
    </source>
</evidence>
<evidence type="ECO:0000313" key="1">
    <source>
        <dbReference type="EMBL" id="MFC4673837.1"/>
    </source>
</evidence>
<reference evidence="2" key="1">
    <citation type="journal article" date="2019" name="Int. J. Syst. Evol. Microbiol.">
        <title>The Global Catalogue of Microorganisms (GCM) 10K type strain sequencing project: providing services to taxonomists for standard genome sequencing and annotation.</title>
        <authorList>
            <consortium name="The Broad Institute Genomics Platform"/>
            <consortium name="The Broad Institute Genome Sequencing Center for Infectious Disease"/>
            <person name="Wu L."/>
            <person name="Ma J."/>
        </authorList>
    </citation>
    <scope>NUCLEOTIDE SEQUENCE [LARGE SCALE GENOMIC DNA]</scope>
    <source>
        <strain evidence="2">CCUG 66188</strain>
    </source>
</reference>
<dbReference type="RefSeq" id="WP_379995517.1">
    <property type="nucleotide sequence ID" value="NZ_JBHSGN010000063.1"/>
</dbReference>
<dbReference type="Proteomes" id="UP001596023">
    <property type="component" value="Unassembled WGS sequence"/>
</dbReference>